<proteinExistence type="predicted"/>
<dbReference type="OrthoDB" id="2546048at2759"/>
<evidence type="ECO:0008006" key="4">
    <source>
        <dbReference type="Google" id="ProtNLM"/>
    </source>
</evidence>
<keyword evidence="1" id="KW-0732">Signal</keyword>
<sequence>MAFPRALLLSALLGSAAVTLAAPVFIPCEVNTKQWGSITYEGIPLSLGEDGSVEVGGVPINFAVATCQTTQTDRYDSQSKGYLVNANDPSKCLTASSLDQSDATFSLQECQFNGAQMAGDVHPEQSFAWDFDSNGNLANAYLNGANSNAVNSTQPPLYTIKAQNDRYSFDGSRGKLLVDYTPNLTSLPTPIQIPQNQLPVTATQPPPALECSSHTSGQIIFNNQTSSANQYKGPINGKWEAQADETTKFVFEECDYSAAGPKNDNNAVYGRIRPATDLQDSKFQCYELTSTNYDWVNGVELDGCGYSTFNFADDPDQPLVVPRWNKISDAIEWVIFQNGTQLDHAYAYTQLDFDTEFGVTQYVWDAHGIGFAFVDADNQNLTKYPPGLVTFNADS</sequence>
<keyword evidence="3" id="KW-1185">Reference proteome</keyword>
<evidence type="ECO:0000313" key="3">
    <source>
        <dbReference type="Proteomes" id="UP000008867"/>
    </source>
</evidence>
<name>E6ZPG0_SPORE</name>
<feature type="signal peptide" evidence="1">
    <location>
        <begin position="1"/>
        <end position="21"/>
    </location>
</feature>
<evidence type="ECO:0000256" key="1">
    <source>
        <dbReference type="SAM" id="SignalP"/>
    </source>
</evidence>
<dbReference type="eggNOG" id="ENOG502R8HQ">
    <property type="taxonomic scope" value="Eukaryota"/>
</dbReference>
<dbReference type="EMBL" id="FQ311434">
    <property type="protein sequence ID" value="CBQ69117.1"/>
    <property type="molecule type" value="Genomic_DNA"/>
</dbReference>
<dbReference type="VEuPathDB" id="FungiDB:sr15572"/>
<evidence type="ECO:0000313" key="2">
    <source>
        <dbReference type="EMBL" id="CBQ69117.1"/>
    </source>
</evidence>
<protein>
    <recommendedName>
        <fullName evidence="4">Ricin B lectin domain-containing protein</fullName>
    </recommendedName>
</protein>
<dbReference type="AlphaFoldDB" id="E6ZPG0"/>
<accession>E6ZPG0</accession>
<feature type="chain" id="PRO_5003216493" description="Ricin B lectin domain-containing protein" evidence="1">
    <location>
        <begin position="22"/>
        <end position="395"/>
    </location>
</feature>
<reference evidence="2 3" key="1">
    <citation type="journal article" date="2010" name="Science">
        <title>Pathogenicity determinants in smut fungi revealed by genome comparison.</title>
        <authorList>
            <person name="Schirawski J."/>
            <person name="Mannhaupt G."/>
            <person name="Muench K."/>
            <person name="Brefort T."/>
            <person name="Schipper K."/>
            <person name="Doehlemann G."/>
            <person name="Di Stasio M."/>
            <person name="Roessel N."/>
            <person name="Mendoza-Mendoza A."/>
            <person name="Pester D."/>
            <person name="Mueller O."/>
            <person name="Winterberg B."/>
            <person name="Meyer E."/>
            <person name="Ghareeb H."/>
            <person name="Wollenberg T."/>
            <person name="Muensterkoetter M."/>
            <person name="Wong P."/>
            <person name="Walter M."/>
            <person name="Stukenbrock E."/>
            <person name="Gueldener U."/>
            <person name="Kahmann R."/>
        </authorList>
    </citation>
    <scope>NUCLEOTIDE SEQUENCE [LARGE SCALE GENOMIC DNA]</scope>
    <source>
        <strain evidence="3">SRZ2</strain>
    </source>
</reference>
<dbReference type="Proteomes" id="UP000008867">
    <property type="component" value="Chromosome 13"/>
</dbReference>
<organism evidence="2 3">
    <name type="scientific">Sporisorium reilianum (strain SRZ2)</name>
    <name type="common">Maize head smut fungus</name>
    <dbReference type="NCBI Taxonomy" id="999809"/>
    <lineage>
        <taxon>Eukaryota</taxon>
        <taxon>Fungi</taxon>
        <taxon>Dikarya</taxon>
        <taxon>Basidiomycota</taxon>
        <taxon>Ustilaginomycotina</taxon>
        <taxon>Ustilaginomycetes</taxon>
        <taxon>Ustilaginales</taxon>
        <taxon>Ustilaginaceae</taxon>
        <taxon>Sporisorium</taxon>
    </lineage>
</organism>
<gene>
    <name evidence="2" type="ORF">sr15572</name>
</gene>
<dbReference type="HOGENOM" id="CLU_702067_0_0_1"/>